<dbReference type="AlphaFoldDB" id="Q6EZN8"/>
<dbReference type="HOGENOM" id="CLU_3387808_0_0_9"/>
<accession>Q6EZN8</accession>
<dbReference type="KEGG" id="bar:GBAA_pXO1_0133"/>
<reference evidence="1 2" key="1">
    <citation type="journal article" date="2009" name="J. Bacteriol.">
        <title>The complete genome sequence of Bacillus anthracis Ames 'Ancestor'.</title>
        <authorList>
            <person name="Ravel J."/>
            <person name="Jiang L."/>
            <person name="Stanley S.T."/>
            <person name="Wilson M.R."/>
            <person name="Decker R.S."/>
            <person name="Read T.D."/>
            <person name="Worsham P."/>
            <person name="Keim P.S."/>
            <person name="Salzberg S.L."/>
            <person name="Fraser-Liggett C.M."/>
            <person name="Rasko D.A."/>
        </authorList>
    </citation>
    <scope>NUCLEOTIDE SEQUENCE [LARGE SCALE GENOMIC DNA]</scope>
    <source>
        <strain evidence="2">Ames ancestor</strain>
        <plasmid evidence="2">pXO1</plasmid>
    </source>
</reference>
<keyword evidence="2" id="KW-1185">Reference proteome</keyword>
<proteinExistence type="predicted"/>
<name>Q6EZN8_BACAN</name>
<dbReference type="EMBL" id="AE017336">
    <property type="protein sequence ID" value="AAT28874.2"/>
    <property type="molecule type" value="Genomic_DNA"/>
</dbReference>
<sequence length="32" mass="3751">MYQIRGSVHLVCGFNGGVFRLKTRVHYLEEIK</sequence>
<evidence type="ECO:0000313" key="2">
    <source>
        <dbReference type="Proteomes" id="UP000000594"/>
    </source>
</evidence>
<evidence type="ECO:0000313" key="1">
    <source>
        <dbReference type="EMBL" id="AAT28874.2"/>
    </source>
</evidence>
<keyword evidence="1" id="KW-0614">Plasmid</keyword>
<organism evidence="1 2">
    <name type="scientific">Bacillus anthracis</name>
    <name type="common">anthrax bacterium</name>
    <dbReference type="NCBI Taxonomy" id="1392"/>
    <lineage>
        <taxon>Bacteria</taxon>
        <taxon>Bacillati</taxon>
        <taxon>Bacillota</taxon>
        <taxon>Bacilli</taxon>
        <taxon>Bacillales</taxon>
        <taxon>Bacillaceae</taxon>
        <taxon>Bacillus</taxon>
        <taxon>Bacillus cereus group</taxon>
    </lineage>
</organism>
<dbReference type="Proteomes" id="UP000000594">
    <property type="component" value="Plasmid pXO1"/>
</dbReference>
<protein>
    <submittedName>
        <fullName evidence="1">Uncharacterized protein</fullName>
    </submittedName>
</protein>
<geneLocation type="plasmid" evidence="1 2">
    <name>pXO1</name>
</geneLocation>
<gene>
    <name evidence="1" type="ordered locus">GBAA_pXO1_0133</name>
</gene>